<reference evidence="1" key="1">
    <citation type="submission" date="2024-02" db="EMBL/GenBank/DDBJ databases">
        <title>Metagenome Assembled Genome of Zalaria obscura JY119.</title>
        <authorList>
            <person name="Vighnesh L."/>
            <person name="Jagadeeshwari U."/>
            <person name="Venkata Ramana C."/>
            <person name="Sasikala C."/>
        </authorList>
    </citation>
    <scope>NUCLEOTIDE SEQUENCE</scope>
    <source>
        <strain evidence="1">JY119</strain>
    </source>
</reference>
<accession>A0ACC3SCL7</accession>
<gene>
    <name evidence="1" type="ORF">M8818_004654</name>
</gene>
<sequence>MVARAQGTDNQQRVDQGLLRNDAGCYPNDIGPQVTVKDRDARCGRMRQARFLVDRRQRPQVLGFWVDDAATRQIRLGSWEARSETALRVVSTSRVGALEEGPSGVPWSWLLAVAERKPVRTKPGTGAVDELSARCGAAER</sequence>
<comment type="caution">
    <text evidence="1">The sequence shown here is derived from an EMBL/GenBank/DDBJ whole genome shotgun (WGS) entry which is preliminary data.</text>
</comment>
<dbReference type="EMBL" id="JAMKPW020000022">
    <property type="protein sequence ID" value="KAK8206819.1"/>
    <property type="molecule type" value="Genomic_DNA"/>
</dbReference>
<organism evidence="1 2">
    <name type="scientific">Zalaria obscura</name>
    <dbReference type="NCBI Taxonomy" id="2024903"/>
    <lineage>
        <taxon>Eukaryota</taxon>
        <taxon>Fungi</taxon>
        <taxon>Dikarya</taxon>
        <taxon>Ascomycota</taxon>
        <taxon>Pezizomycotina</taxon>
        <taxon>Dothideomycetes</taxon>
        <taxon>Dothideomycetidae</taxon>
        <taxon>Dothideales</taxon>
        <taxon>Zalariaceae</taxon>
        <taxon>Zalaria</taxon>
    </lineage>
</organism>
<keyword evidence="2" id="KW-1185">Reference proteome</keyword>
<protein>
    <submittedName>
        <fullName evidence="1">Uncharacterized protein</fullName>
    </submittedName>
</protein>
<evidence type="ECO:0000313" key="2">
    <source>
        <dbReference type="Proteomes" id="UP001320706"/>
    </source>
</evidence>
<evidence type="ECO:0000313" key="1">
    <source>
        <dbReference type="EMBL" id="KAK8206819.1"/>
    </source>
</evidence>
<proteinExistence type="predicted"/>
<name>A0ACC3SCL7_9PEZI</name>
<dbReference type="Proteomes" id="UP001320706">
    <property type="component" value="Unassembled WGS sequence"/>
</dbReference>